<dbReference type="AlphaFoldDB" id="A0AAD3H274"/>
<sequence>MEFRQDPESIRERIINDCETTETLLYMVETSFNVIQENEKYSILKKVLGEILQRHDSLKNEVIKERVQELFVCGSLDDANVHDMKPSFAKKNAMGELKAIDRMTEKLLVEFLRFLAMKFLLQDVETSDHTAVNETRFCLVPSLPLRDCWKALLMLPVMYTELCVSMGLETEIDYDADEYDLEYKRGKNRSKVKEARTNYRRTLITYEKLYLVIPDEQCWLRLQMNDAEDYDPTFSDDIRNFVDGVSSYVKQRVTGRETSLPKTIRFSTTDDF</sequence>
<evidence type="ECO:0000313" key="2">
    <source>
        <dbReference type="Proteomes" id="UP001054902"/>
    </source>
</evidence>
<name>A0AAD3H274_9STRA</name>
<gene>
    <name evidence="1" type="ORF">CTEN210_03848</name>
</gene>
<reference evidence="1 2" key="1">
    <citation type="journal article" date="2021" name="Sci. Rep.">
        <title>The genome of the diatom Chaetoceros tenuissimus carries an ancient integrated fragment of an extant virus.</title>
        <authorList>
            <person name="Hongo Y."/>
            <person name="Kimura K."/>
            <person name="Takaki Y."/>
            <person name="Yoshida Y."/>
            <person name="Baba S."/>
            <person name="Kobayashi G."/>
            <person name="Nagasaki K."/>
            <person name="Hano T."/>
            <person name="Tomaru Y."/>
        </authorList>
    </citation>
    <scope>NUCLEOTIDE SEQUENCE [LARGE SCALE GENOMIC DNA]</scope>
    <source>
        <strain evidence="1 2">NIES-3715</strain>
    </source>
</reference>
<dbReference type="EMBL" id="BLLK01000023">
    <property type="protein sequence ID" value="GFH47373.1"/>
    <property type="molecule type" value="Genomic_DNA"/>
</dbReference>
<accession>A0AAD3H274</accession>
<keyword evidence="2" id="KW-1185">Reference proteome</keyword>
<protein>
    <submittedName>
        <fullName evidence="1">Uncharacterized protein</fullName>
    </submittedName>
</protein>
<dbReference type="Proteomes" id="UP001054902">
    <property type="component" value="Unassembled WGS sequence"/>
</dbReference>
<organism evidence="1 2">
    <name type="scientific">Chaetoceros tenuissimus</name>
    <dbReference type="NCBI Taxonomy" id="426638"/>
    <lineage>
        <taxon>Eukaryota</taxon>
        <taxon>Sar</taxon>
        <taxon>Stramenopiles</taxon>
        <taxon>Ochrophyta</taxon>
        <taxon>Bacillariophyta</taxon>
        <taxon>Coscinodiscophyceae</taxon>
        <taxon>Chaetocerotophycidae</taxon>
        <taxon>Chaetocerotales</taxon>
        <taxon>Chaetocerotaceae</taxon>
        <taxon>Chaetoceros</taxon>
    </lineage>
</organism>
<proteinExistence type="predicted"/>
<evidence type="ECO:0000313" key="1">
    <source>
        <dbReference type="EMBL" id="GFH47373.1"/>
    </source>
</evidence>
<comment type="caution">
    <text evidence="1">The sequence shown here is derived from an EMBL/GenBank/DDBJ whole genome shotgun (WGS) entry which is preliminary data.</text>
</comment>